<comment type="caution">
    <text evidence="3">The sequence shown here is derived from an EMBL/GenBank/DDBJ whole genome shotgun (WGS) entry which is preliminary data.</text>
</comment>
<dbReference type="InterPro" id="IPR008254">
    <property type="entry name" value="Flavodoxin/NO_synth"/>
</dbReference>
<feature type="domain" description="Flavodoxin-like" evidence="2">
    <location>
        <begin position="56"/>
        <end position="211"/>
    </location>
</feature>
<dbReference type="RefSeq" id="WP_290297507.1">
    <property type="nucleotide sequence ID" value="NZ_JAUFQR010000001.1"/>
</dbReference>
<dbReference type="Gene3D" id="3.40.50.360">
    <property type="match status" value="1"/>
</dbReference>
<reference evidence="4" key="1">
    <citation type="journal article" date="2019" name="Int. J. Syst. Evol. Microbiol.">
        <title>The Global Catalogue of Microorganisms (GCM) 10K type strain sequencing project: providing services to taxonomists for standard genome sequencing and annotation.</title>
        <authorList>
            <consortium name="The Broad Institute Genomics Platform"/>
            <consortium name="The Broad Institute Genome Sequencing Center for Infectious Disease"/>
            <person name="Wu L."/>
            <person name="Ma J."/>
        </authorList>
    </citation>
    <scope>NUCLEOTIDE SEQUENCE [LARGE SCALE GENOMIC DNA]</scope>
    <source>
        <strain evidence="4">CECT 7798</strain>
    </source>
</reference>
<keyword evidence="1" id="KW-0812">Transmembrane</keyword>
<keyword evidence="4" id="KW-1185">Reference proteome</keyword>
<gene>
    <name evidence="3" type="ORF">ACFONJ_12425</name>
</gene>
<dbReference type="SUPFAM" id="SSF52218">
    <property type="entry name" value="Flavoproteins"/>
    <property type="match status" value="1"/>
</dbReference>
<name>A0ABV7XUS5_9FLAO</name>
<dbReference type="PANTHER" id="PTHR39201">
    <property type="entry name" value="EXPORTED PROTEIN-RELATED"/>
    <property type="match status" value="1"/>
</dbReference>
<proteinExistence type="predicted"/>
<organism evidence="3 4">
    <name type="scientific">Chryseobacterium tructae</name>
    <dbReference type="NCBI Taxonomy" id="1037380"/>
    <lineage>
        <taxon>Bacteria</taxon>
        <taxon>Pseudomonadati</taxon>
        <taxon>Bacteroidota</taxon>
        <taxon>Flavobacteriia</taxon>
        <taxon>Flavobacteriales</taxon>
        <taxon>Weeksellaceae</taxon>
        <taxon>Chryseobacterium group</taxon>
        <taxon>Chryseobacterium</taxon>
    </lineage>
</organism>
<dbReference type="PROSITE" id="PS50902">
    <property type="entry name" value="FLAVODOXIN_LIKE"/>
    <property type="match status" value="1"/>
</dbReference>
<evidence type="ECO:0000256" key="1">
    <source>
        <dbReference type="SAM" id="Phobius"/>
    </source>
</evidence>
<accession>A0ABV7XUS5</accession>
<sequence>MNKKYSLKKMLWIALGIIVAGVFAFAIAIVGIDSYQYHRNKNIIKSLSQNGGRHENLVVFFSRSGNTELMARKIAEIKHAAVVPIQSDRDHIGFTGWIESLQDARETASEITPGKIDVSKYDTIYIGSPIWLYSPAPQIFEFARKNDFSGKRVVLFNSMNSKFDQKYIDAFKTIIEKNGGTFAKHIYIIRGRMTQQMAVEEFLKKTAELMH</sequence>
<evidence type="ECO:0000313" key="3">
    <source>
        <dbReference type="EMBL" id="MFC3756778.1"/>
    </source>
</evidence>
<feature type="transmembrane region" description="Helical" evidence="1">
    <location>
        <begin position="12"/>
        <end position="32"/>
    </location>
</feature>
<evidence type="ECO:0000313" key="4">
    <source>
        <dbReference type="Proteomes" id="UP001595735"/>
    </source>
</evidence>
<dbReference type="InterPro" id="IPR029039">
    <property type="entry name" value="Flavoprotein-like_sf"/>
</dbReference>
<evidence type="ECO:0000259" key="2">
    <source>
        <dbReference type="PROSITE" id="PS50902"/>
    </source>
</evidence>
<protein>
    <submittedName>
        <fullName evidence="3">Flavodoxin family protein</fullName>
    </submittedName>
</protein>
<keyword evidence="1" id="KW-1133">Transmembrane helix</keyword>
<keyword evidence="1" id="KW-0472">Membrane</keyword>
<dbReference type="Pfam" id="PF12682">
    <property type="entry name" value="Flavodoxin_4"/>
    <property type="match status" value="1"/>
</dbReference>
<dbReference type="PANTHER" id="PTHR39201:SF1">
    <property type="entry name" value="FLAVODOXIN-LIKE DOMAIN-CONTAINING PROTEIN"/>
    <property type="match status" value="1"/>
</dbReference>
<dbReference type="EMBL" id="JBHRYO010000002">
    <property type="protein sequence ID" value="MFC3756778.1"/>
    <property type="molecule type" value="Genomic_DNA"/>
</dbReference>
<dbReference type="Proteomes" id="UP001595735">
    <property type="component" value="Unassembled WGS sequence"/>
</dbReference>